<keyword evidence="6 13" id="KW-0949">S-adenosyl-L-methionine</keyword>
<evidence type="ECO:0000256" key="13">
    <source>
        <dbReference type="HAMAP-Rule" id="MF_00113"/>
    </source>
</evidence>
<comment type="pathway">
    <text evidence="2 13">tRNA modification; tRNA-queuosine biosynthesis.</text>
</comment>
<evidence type="ECO:0000313" key="15">
    <source>
        <dbReference type="Proteomes" id="UP000033930"/>
    </source>
</evidence>
<dbReference type="NCBIfam" id="NF001140">
    <property type="entry name" value="PRK00147.1"/>
    <property type="match status" value="1"/>
</dbReference>
<comment type="function">
    <text evidence="13">Transfers and isomerizes the ribose moiety from AdoMet to the 7-aminomethyl group of 7-deazaguanine (preQ1-tRNA) to give epoxyqueuosine (oQ-tRNA).</text>
</comment>
<evidence type="ECO:0000256" key="4">
    <source>
        <dbReference type="ARBA" id="ARBA00022490"/>
    </source>
</evidence>
<dbReference type="SUPFAM" id="SSF111337">
    <property type="entry name" value="QueA-like"/>
    <property type="match status" value="1"/>
</dbReference>
<dbReference type="FunFam" id="3.40.1780.10:FF:000001">
    <property type="entry name" value="S-adenosylmethionine:tRNA ribosyltransferase-isomerase"/>
    <property type="match status" value="1"/>
</dbReference>
<evidence type="ECO:0000313" key="14">
    <source>
        <dbReference type="EMBL" id="KKR97556.1"/>
    </source>
</evidence>
<dbReference type="PANTHER" id="PTHR30307:SF0">
    <property type="entry name" value="S-ADENOSYLMETHIONINE:TRNA RIBOSYLTRANSFERASE-ISOMERASE"/>
    <property type="match status" value="1"/>
</dbReference>
<dbReference type="UniPathway" id="UPA00392"/>
<name>A0A0G0VD34_9BACT</name>
<dbReference type="GO" id="GO:0008616">
    <property type="term" value="P:tRNA queuosine(34) biosynthetic process"/>
    <property type="evidence" value="ECO:0007669"/>
    <property type="project" value="UniProtKB-UniRule"/>
</dbReference>
<evidence type="ECO:0000256" key="2">
    <source>
        <dbReference type="ARBA" id="ARBA00004691"/>
    </source>
</evidence>
<evidence type="ECO:0000256" key="3">
    <source>
        <dbReference type="ARBA" id="ARBA00011245"/>
    </source>
</evidence>
<evidence type="ECO:0000256" key="10">
    <source>
        <dbReference type="ARBA" id="ARBA00066503"/>
    </source>
</evidence>
<dbReference type="PATRIC" id="fig|1618983.3.peg.897"/>
<sequence length="355" mass="40238">MKAMKINDFDYYLPEKLIAQSSTEPRDCSRLMVLRRNLGQIEHQHFYNIVDYLRSGDVPVLNQTKVFKARLKAKIDNSQRQIEVFLLRSVDGQWEALLGGARHTDIGSKLIFNDQLRAEVISKDFEVGSAYLKFYQSDDQVLDYCQQYGSIPVPPYVKNQPEKLEQYQTVYAKETGSVAAPTAGFHFTIELLEKIKNMGVRIEYITLHVGVGTFRPVKTEIVEDHVMHAEWVEISDRVAKEICRAKQECRRVIAVGTTTTRALEGVAMQTRVSPPYEGGGRGGCEGYSGDINIFIKPGFEFKIIDGLITNFHLPKSTLLILVSALAGNDLIKKAYNQAIELEYKFYSFGDAMFII</sequence>
<evidence type="ECO:0000256" key="5">
    <source>
        <dbReference type="ARBA" id="ARBA00022679"/>
    </source>
</evidence>
<evidence type="ECO:0000256" key="12">
    <source>
        <dbReference type="ARBA" id="ARBA00076160"/>
    </source>
</evidence>
<dbReference type="EC" id="2.4.99.17" evidence="10 13"/>
<evidence type="ECO:0000256" key="6">
    <source>
        <dbReference type="ARBA" id="ARBA00022691"/>
    </source>
</evidence>
<dbReference type="NCBIfam" id="TIGR00113">
    <property type="entry name" value="queA"/>
    <property type="match status" value="1"/>
</dbReference>
<evidence type="ECO:0000256" key="7">
    <source>
        <dbReference type="ARBA" id="ARBA00022785"/>
    </source>
</evidence>
<dbReference type="Gene3D" id="2.40.10.240">
    <property type="entry name" value="QueA-like"/>
    <property type="match status" value="1"/>
</dbReference>
<dbReference type="EMBL" id="LCAW01000028">
    <property type="protein sequence ID" value="KKR97556.1"/>
    <property type="molecule type" value="Genomic_DNA"/>
</dbReference>
<comment type="catalytic activity">
    <reaction evidence="8 13">
        <text>7-aminomethyl-7-carbaguanosine(34) in tRNA + S-adenosyl-L-methionine = epoxyqueuosine(34) in tRNA + adenine + L-methionine + 2 H(+)</text>
        <dbReference type="Rhea" id="RHEA:32155"/>
        <dbReference type="Rhea" id="RHEA-COMP:10342"/>
        <dbReference type="Rhea" id="RHEA-COMP:18582"/>
        <dbReference type="ChEBI" id="CHEBI:15378"/>
        <dbReference type="ChEBI" id="CHEBI:16708"/>
        <dbReference type="ChEBI" id="CHEBI:57844"/>
        <dbReference type="ChEBI" id="CHEBI:59789"/>
        <dbReference type="ChEBI" id="CHEBI:82833"/>
        <dbReference type="ChEBI" id="CHEBI:194443"/>
        <dbReference type="EC" id="2.4.99.17"/>
    </reaction>
</comment>
<keyword evidence="4 13" id="KW-0963">Cytoplasm</keyword>
<evidence type="ECO:0000256" key="11">
    <source>
        <dbReference type="ARBA" id="ARBA00069325"/>
    </source>
</evidence>
<accession>A0A0G0VD34</accession>
<dbReference type="InterPro" id="IPR042119">
    <property type="entry name" value="QueA_dom2"/>
</dbReference>
<reference evidence="14 15" key="1">
    <citation type="journal article" date="2015" name="Nature">
        <title>rRNA introns, odd ribosomes, and small enigmatic genomes across a large radiation of phyla.</title>
        <authorList>
            <person name="Brown C.T."/>
            <person name="Hug L.A."/>
            <person name="Thomas B.C."/>
            <person name="Sharon I."/>
            <person name="Castelle C.J."/>
            <person name="Singh A."/>
            <person name="Wilkins M.J."/>
            <person name="Williams K.H."/>
            <person name="Banfield J.F."/>
        </authorList>
    </citation>
    <scope>NUCLEOTIDE SEQUENCE [LARGE SCALE GENOMIC DNA]</scope>
</reference>
<protein>
    <recommendedName>
        <fullName evidence="11 13">S-adenosylmethionine:tRNA ribosyltransferase-isomerase</fullName>
        <ecNumber evidence="10 13">2.4.99.17</ecNumber>
    </recommendedName>
    <alternativeName>
        <fullName evidence="12 13">Queuosine biosynthesis protein QueA</fullName>
    </alternativeName>
</protein>
<dbReference type="AlphaFoldDB" id="A0A0G0VD34"/>
<proteinExistence type="inferred from homology"/>
<gene>
    <name evidence="13" type="primary">queA</name>
    <name evidence="14" type="ORF">UU50_C0028G0005</name>
</gene>
<dbReference type="Pfam" id="PF02547">
    <property type="entry name" value="Queuosine_synth"/>
    <property type="match status" value="1"/>
</dbReference>
<keyword evidence="7 13" id="KW-0671">Queuosine biosynthesis</keyword>
<dbReference type="InterPro" id="IPR003699">
    <property type="entry name" value="QueA"/>
</dbReference>
<dbReference type="InterPro" id="IPR042118">
    <property type="entry name" value="QueA_dom1"/>
</dbReference>
<comment type="similarity">
    <text evidence="9 13">Belongs to the QueA family.</text>
</comment>
<dbReference type="Proteomes" id="UP000033930">
    <property type="component" value="Unassembled WGS sequence"/>
</dbReference>
<evidence type="ECO:0000256" key="9">
    <source>
        <dbReference type="ARBA" id="ARBA00061210"/>
    </source>
</evidence>
<comment type="caution">
    <text evidence="14">The sequence shown here is derived from an EMBL/GenBank/DDBJ whole genome shotgun (WGS) entry which is preliminary data.</text>
</comment>
<comment type="subunit">
    <text evidence="3 13">Monomer.</text>
</comment>
<dbReference type="PANTHER" id="PTHR30307">
    <property type="entry name" value="S-ADENOSYLMETHIONINE:TRNA RIBOSYLTRANSFERASE-ISOMERASE"/>
    <property type="match status" value="1"/>
</dbReference>
<dbReference type="GO" id="GO:0051075">
    <property type="term" value="F:S-adenosylmethionine:tRNA ribosyltransferase-isomerase activity"/>
    <property type="evidence" value="ECO:0007669"/>
    <property type="project" value="UniProtKB-EC"/>
</dbReference>
<keyword evidence="14" id="KW-0413">Isomerase</keyword>
<dbReference type="GO" id="GO:0005737">
    <property type="term" value="C:cytoplasm"/>
    <property type="evidence" value="ECO:0007669"/>
    <property type="project" value="UniProtKB-SubCell"/>
</dbReference>
<keyword evidence="5 13" id="KW-0808">Transferase</keyword>
<comment type="subcellular location">
    <subcellularLocation>
        <location evidence="1 13">Cytoplasm</location>
    </subcellularLocation>
</comment>
<evidence type="ECO:0000256" key="1">
    <source>
        <dbReference type="ARBA" id="ARBA00004496"/>
    </source>
</evidence>
<organism evidence="14 15">
    <name type="scientific">Candidatus Uhrbacteria bacterium GW2011_GWC1_41_20</name>
    <dbReference type="NCBI Taxonomy" id="1618983"/>
    <lineage>
        <taxon>Bacteria</taxon>
        <taxon>Candidatus Uhriibacteriota</taxon>
    </lineage>
</organism>
<evidence type="ECO:0000256" key="8">
    <source>
        <dbReference type="ARBA" id="ARBA00052751"/>
    </source>
</evidence>
<dbReference type="HAMAP" id="MF_00113">
    <property type="entry name" value="QueA"/>
    <property type="match status" value="1"/>
</dbReference>
<dbReference type="InterPro" id="IPR036100">
    <property type="entry name" value="QueA_sf"/>
</dbReference>
<dbReference type="Gene3D" id="3.40.1780.10">
    <property type="entry name" value="QueA-like"/>
    <property type="match status" value="1"/>
</dbReference>